<evidence type="ECO:0000313" key="2">
    <source>
        <dbReference type="EMBL" id="MCT9810683.1"/>
    </source>
</evidence>
<dbReference type="EMBL" id="JAODYH010000004">
    <property type="protein sequence ID" value="MCT9810683.1"/>
    <property type="molecule type" value="Genomic_DNA"/>
</dbReference>
<keyword evidence="1" id="KW-0812">Transmembrane</keyword>
<dbReference type="Pfam" id="PF10990">
    <property type="entry name" value="DUF2809"/>
    <property type="match status" value="1"/>
</dbReference>
<feature type="transmembrane region" description="Helical" evidence="1">
    <location>
        <begin position="82"/>
        <end position="100"/>
    </location>
</feature>
<dbReference type="Proteomes" id="UP001525968">
    <property type="component" value="Unassembled WGS sequence"/>
</dbReference>
<comment type="caution">
    <text evidence="2">The sequence shown here is derived from an EMBL/GenBank/DDBJ whole genome shotgun (WGS) entry which is preliminary data.</text>
</comment>
<dbReference type="RefSeq" id="WP_261499793.1">
    <property type="nucleotide sequence ID" value="NZ_JAODYH010000004.1"/>
</dbReference>
<evidence type="ECO:0000256" key="1">
    <source>
        <dbReference type="SAM" id="Phobius"/>
    </source>
</evidence>
<feature type="transmembrane region" description="Helical" evidence="1">
    <location>
        <begin position="31"/>
        <end position="50"/>
    </location>
</feature>
<keyword evidence="1" id="KW-0472">Membrane</keyword>
<organism evidence="2 3">
    <name type="scientific">Acidovorax bellezanensis</name>
    <dbReference type="NCBI Taxonomy" id="2976702"/>
    <lineage>
        <taxon>Bacteria</taxon>
        <taxon>Pseudomonadati</taxon>
        <taxon>Pseudomonadota</taxon>
        <taxon>Betaproteobacteria</taxon>
        <taxon>Burkholderiales</taxon>
        <taxon>Comamonadaceae</taxon>
        <taxon>Acidovorax</taxon>
    </lineage>
</organism>
<keyword evidence="3" id="KW-1185">Reference proteome</keyword>
<keyword evidence="1" id="KW-1133">Transmembrane helix</keyword>
<accession>A0ABT2PNI7</accession>
<name>A0ABT2PNI7_9BURK</name>
<sequence>MSDQSTENTLQSSAPLACATPAVRGPMDLRFLAICIVLVLVEIAIAKYLHGGFIRSFVGDVIVVGVVFSLLKTFVQAASAKLAAGALAFCVVIEALQYVHLADWLGLKRGTILHIALGATFDWLDLLAYAIGFVLILAAIRIQQRRTHES</sequence>
<reference evidence="2 3" key="1">
    <citation type="submission" date="2022-09" db="EMBL/GenBank/DDBJ databases">
        <title>Draft genome of isolate Be4.</title>
        <authorList>
            <person name="Sanchez-Castro I."/>
            <person name="Martinez-Rodriguez P."/>
            <person name="Descostes M."/>
            <person name="Merroun M."/>
        </authorList>
    </citation>
    <scope>NUCLEOTIDE SEQUENCE [LARGE SCALE GENOMIC DNA]</scope>
    <source>
        <strain evidence="2 3">Be4</strain>
    </source>
</reference>
<feature type="transmembrane region" description="Helical" evidence="1">
    <location>
        <begin position="56"/>
        <end position="75"/>
    </location>
</feature>
<proteinExistence type="predicted"/>
<dbReference type="InterPro" id="IPR021257">
    <property type="entry name" value="DUF2809"/>
</dbReference>
<feature type="transmembrane region" description="Helical" evidence="1">
    <location>
        <begin position="112"/>
        <end position="140"/>
    </location>
</feature>
<gene>
    <name evidence="2" type="ORF">N0K08_08560</name>
</gene>
<protein>
    <submittedName>
        <fullName evidence="2">DUF2809 domain-containing protein</fullName>
    </submittedName>
</protein>
<evidence type="ECO:0000313" key="3">
    <source>
        <dbReference type="Proteomes" id="UP001525968"/>
    </source>
</evidence>